<organism evidence="3 4">
    <name type="scientific">Diceros bicornis minor</name>
    <name type="common">South-central black rhinoceros</name>
    <dbReference type="NCBI Taxonomy" id="77932"/>
    <lineage>
        <taxon>Eukaryota</taxon>
        <taxon>Metazoa</taxon>
        <taxon>Chordata</taxon>
        <taxon>Craniata</taxon>
        <taxon>Vertebrata</taxon>
        <taxon>Euteleostomi</taxon>
        <taxon>Mammalia</taxon>
        <taxon>Eutheria</taxon>
        <taxon>Laurasiatheria</taxon>
        <taxon>Perissodactyla</taxon>
        <taxon>Rhinocerotidae</taxon>
        <taxon>Diceros</taxon>
    </lineage>
</organism>
<dbReference type="InterPro" id="IPR036051">
    <property type="entry name" value="KRAB_dom_sf"/>
</dbReference>
<feature type="domain" description="KRAB" evidence="2">
    <location>
        <begin position="54"/>
        <end position="152"/>
    </location>
</feature>
<reference evidence="3 4" key="1">
    <citation type="journal article" date="2020" name="Mol. Biol. Evol.">
        <title>Interspecific Gene Flow and the Evolution of Specialization in Black and White Rhinoceros.</title>
        <authorList>
            <person name="Moodley Y."/>
            <person name="Westbury M.V."/>
            <person name="Russo I.M."/>
            <person name="Gopalakrishnan S."/>
            <person name="Rakotoarivelo A."/>
            <person name="Olsen R.A."/>
            <person name="Prost S."/>
            <person name="Tunstall T."/>
            <person name="Ryder O.A."/>
            <person name="Dalen L."/>
            <person name="Bruford M.W."/>
        </authorList>
    </citation>
    <scope>NUCLEOTIDE SEQUENCE [LARGE SCALE GENOMIC DNA]</scope>
    <source>
        <strain evidence="3">SBR-YM</strain>
        <tissue evidence="3">Skin</tissue>
    </source>
</reference>
<proteinExistence type="predicted"/>
<dbReference type="AlphaFoldDB" id="A0A7J7FNM7"/>
<dbReference type="SMART" id="SM00349">
    <property type="entry name" value="KRAB"/>
    <property type="match status" value="1"/>
</dbReference>
<feature type="compositionally biased region" description="Low complexity" evidence="1">
    <location>
        <begin position="1"/>
        <end position="11"/>
    </location>
</feature>
<feature type="compositionally biased region" description="Pro residues" evidence="1">
    <location>
        <begin position="24"/>
        <end position="37"/>
    </location>
</feature>
<dbReference type="Proteomes" id="UP000551758">
    <property type="component" value="Unassembled WGS sequence"/>
</dbReference>
<evidence type="ECO:0000259" key="2">
    <source>
        <dbReference type="PROSITE" id="PS50805"/>
    </source>
</evidence>
<dbReference type="CDD" id="cd07765">
    <property type="entry name" value="KRAB_A-box"/>
    <property type="match status" value="1"/>
</dbReference>
<dbReference type="PANTHER" id="PTHR23232:SF133">
    <property type="entry name" value="RIKEN CDNA 1700020N01 GENE"/>
    <property type="match status" value="1"/>
</dbReference>
<name>A0A7J7FNM7_DICBM</name>
<dbReference type="EMBL" id="JACDTQ010000092">
    <property type="protein sequence ID" value="KAF5929488.1"/>
    <property type="molecule type" value="Genomic_DNA"/>
</dbReference>
<feature type="region of interest" description="Disordered" evidence="1">
    <location>
        <begin position="1"/>
        <end position="47"/>
    </location>
</feature>
<dbReference type="Gene3D" id="6.10.140.140">
    <property type="match status" value="1"/>
</dbReference>
<evidence type="ECO:0000256" key="1">
    <source>
        <dbReference type="SAM" id="MobiDB-lite"/>
    </source>
</evidence>
<sequence length="266" mass="29389">AALRLGDAARGTRARAGRGTAVPGSPPLPPLPAPLRPQSPMAAAARTEPAQGSVTFEDVALYFSWEEWDLLDEAQRRLYHDVMLENFALTSSLGKALTPTPVPWLRLCLSVFPRGSCVFSCFKINVFFTITSLLSGCWHRVEDGHAPSEQSICVQGVSQVRTLKAGSSSQEAQPFEMCGPILRDTLHMAEYQRTYLGQKTYTCGKQFCVAANLQQGQHIREKPFRSYVDRASFIKSCTKSHDPPDPILLSCPNGHMKHQSQRNLCP</sequence>
<comment type="caution">
    <text evidence="3">The sequence shown here is derived from an EMBL/GenBank/DDBJ whole genome shotgun (WGS) entry which is preliminary data.</text>
</comment>
<dbReference type="Pfam" id="PF01352">
    <property type="entry name" value="KRAB"/>
    <property type="match status" value="1"/>
</dbReference>
<evidence type="ECO:0000313" key="4">
    <source>
        <dbReference type="Proteomes" id="UP000551758"/>
    </source>
</evidence>
<gene>
    <name evidence="3" type="ORF">HPG69_007240</name>
</gene>
<dbReference type="GO" id="GO:0006355">
    <property type="term" value="P:regulation of DNA-templated transcription"/>
    <property type="evidence" value="ECO:0007669"/>
    <property type="project" value="InterPro"/>
</dbReference>
<dbReference type="SUPFAM" id="SSF109640">
    <property type="entry name" value="KRAB domain (Kruppel-associated box)"/>
    <property type="match status" value="1"/>
</dbReference>
<keyword evidence="4" id="KW-1185">Reference proteome</keyword>
<accession>A0A7J7FNM7</accession>
<dbReference type="PANTHER" id="PTHR23232">
    <property type="entry name" value="KRAB DOMAIN C2H2 ZINC FINGER"/>
    <property type="match status" value="1"/>
</dbReference>
<dbReference type="InterPro" id="IPR050169">
    <property type="entry name" value="Krueppel_C2H2_ZnF"/>
</dbReference>
<dbReference type="InterPro" id="IPR001909">
    <property type="entry name" value="KRAB"/>
</dbReference>
<protein>
    <recommendedName>
        <fullName evidence="2">KRAB domain-containing protein</fullName>
    </recommendedName>
</protein>
<evidence type="ECO:0000313" key="3">
    <source>
        <dbReference type="EMBL" id="KAF5929488.1"/>
    </source>
</evidence>
<dbReference type="PROSITE" id="PS50805">
    <property type="entry name" value="KRAB"/>
    <property type="match status" value="1"/>
</dbReference>
<feature type="non-terminal residue" evidence="3">
    <location>
        <position position="1"/>
    </location>
</feature>